<evidence type="ECO:0000313" key="1">
    <source>
        <dbReference type="EMBL" id="KAJ9094868.1"/>
    </source>
</evidence>
<proteinExistence type="predicted"/>
<keyword evidence="2" id="KW-1185">Reference proteome</keyword>
<gene>
    <name evidence="1" type="ORF">QFC19_007797</name>
</gene>
<sequence>MPFGFKKPSRSYAAEANVYYDPFSGYPTPYDPHTRPSANSGGTNGVGYGGTRNTGRSGGETDSTSTASSRAVRNKKKPVHHVHYAEEPTNTPSKLMRPRSSASVGRAKTRLGVNKGKGNQTRQQDVGAAMATFSALDLAPLPPKSKRNVMAEELQRSDEEQRSAEEVDDVGDRYSGSTSNGARYALGGGNDPPHAGFSSGDVSETEAEAESELSEGEDEEAKGEINARDREHDDSDHRVETIRASLAGAPTGEQPHPTQPLDQIHNEAHYHADFVRPSLRIEQYNSHGQLTPPMSDPGATAAARLTGHSTPQGTVSQAEATSYDAASPWSVYATAPSAAPASFSLTVGQSSRPGSRSSMRSSHRGKNQVSRKYALSPPLSPLGGQGSLVAAAISGNRLYGNADEGESSIRTERHRHEVETEEDGETETQGPSTPVPNAMLAPPTFALQPPTPQHDITHTPFHDVGGRRLSRDAEGDSNLDQRAPTSGYQLPNGLTLDALTHTSAPPAMGPFDGVLERPGPVSSSSRTSSHSTKSSLTSAQAVSTRQGGAPSLHNPTSASLAHNSRSASPTPPQSAVESTTSSGGPPPPAPLNPNQPAFLKWDTSNQRWIPVPTLASNTMPPPQQLQPKRPESVMSSVSAYSQISAPKSVAPPPMSSSSAAGFGMTPANQARRQSLPTLALSPSKSIRGAPSPVMSSRSRPASPSMAPILAPPITGPGSVNGFSAGRRMSIDPPYLMNPNILTLLPEMYEADLGPAETPLSSRSAPHSRTPSIDGRASAAGGRYNGYRASFSSYRPRNSTAFPMGYDVNARAVEMSKANSGSRASSVYGDYASDGEHRWQETYGTSRATSVHEDDVPYEESEYEAESRMGGGAFVGAPPRSVDDGQRKDSVKPGRESALDVMSVRGDSVQMHGLDGTDQPPSGYS</sequence>
<dbReference type="EMBL" id="JASBWR010000107">
    <property type="protein sequence ID" value="KAJ9094868.1"/>
    <property type="molecule type" value="Genomic_DNA"/>
</dbReference>
<protein>
    <submittedName>
        <fullName evidence="1">Uncharacterized protein</fullName>
    </submittedName>
</protein>
<comment type="caution">
    <text evidence="1">The sequence shown here is derived from an EMBL/GenBank/DDBJ whole genome shotgun (WGS) entry which is preliminary data.</text>
</comment>
<organism evidence="1 2">
    <name type="scientific">Naganishia cerealis</name>
    <dbReference type="NCBI Taxonomy" id="610337"/>
    <lineage>
        <taxon>Eukaryota</taxon>
        <taxon>Fungi</taxon>
        <taxon>Dikarya</taxon>
        <taxon>Basidiomycota</taxon>
        <taxon>Agaricomycotina</taxon>
        <taxon>Tremellomycetes</taxon>
        <taxon>Filobasidiales</taxon>
        <taxon>Filobasidiaceae</taxon>
        <taxon>Naganishia</taxon>
    </lineage>
</organism>
<accession>A0ACC2V687</accession>
<reference evidence="1" key="1">
    <citation type="submission" date="2023-04" db="EMBL/GenBank/DDBJ databases">
        <title>Draft Genome sequencing of Naganishia species isolated from polar environments using Oxford Nanopore Technology.</title>
        <authorList>
            <person name="Leo P."/>
            <person name="Venkateswaran K."/>
        </authorList>
    </citation>
    <scope>NUCLEOTIDE SEQUENCE</scope>
    <source>
        <strain evidence="1">MNA-CCFEE 5261</strain>
    </source>
</reference>
<evidence type="ECO:0000313" key="2">
    <source>
        <dbReference type="Proteomes" id="UP001241377"/>
    </source>
</evidence>
<dbReference type="Proteomes" id="UP001241377">
    <property type="component" value="Unassembled WGS sequence"/>
</dbReference>
<name>A0ACC2V687_9TREE</name>